<dbReference type="Proteomes" id="UP000005239">
    <property type="component" value="Unassembled WGS sequence"/>
</dbReference>
<keyword evidence="2" id="KW-1185">Reference proteome</keyword>
<dbReference type="PANTHER" id="PTHR22955">
    <property type="entry name" value="RETROTRANSPOSON"/>
    <property type="match status" value="1"/>
</dbReference>
<reference evidence="1" key="2">
    <citation type="submission" date="2022-06" db="UniProtKB">
        <authorList>
            <consortium name="EnsemblMetazoa"/>
        </authorList>
    </citation>
    <scope>IDENTIFICATION</scope>
    <source>
        <strain evidence="1">PS312</strain>
    </source>
</reference>
<accession>A0A2A6CHC1</accession>
<dbReference type="OrthoDB" id="9990676at2759"/>
<protein>
    <submittedName>
        <fullName evidence="1">Uncharacterized protein</fullName>
    </submittedName>
</protein>
<accession>A0A8R1YTD8</accession>
<dbReference type="AlphaFoldDB" id="A0A2A6CHC1"/>
<proteinExistence type="predicted"/>
<sequence length="92" mass="10639">MSHTLVCFTVEGLRKELPDKQIHAYFSSDSAVGLHWCKSEFRKQPGVFVANRFKKIHDTRDELASFHPVIYHHPRHCCKAMMDSLQGHSDDT</sequence>
<organism evidence="1 2">
    <name type="scientific">Pristionchus pacificus</name>
    <name type="common">Parasitic nematode worm</name>
    <dbReference type="NCBI Taxonomy" id="54126"/>
    <lineage>
        <taxon>Eukaryota</taxon>
        <taxon>Metazoa</taxon>
        <taxon>Ecdysozoa</taxon>
        <taxon>Nematoda</taxon>
        <taxon>Chromadorea</taxon>
        <taxon>Rhabditida</taxon>
        <taxon>Rhabditina</taxon>
        <taxon>Diplogasteromorpha</taxon>
        <taxon>Diplogasteroidea</taxon>
        <taxon>Neodiplogasteridae</taxon>
        <taxon>Pristionchus</taxon>
    </lineage>
</organism>
<evidence type="ECO:0000313" key="2">
    <source>
        <dbReference type="Proteomes" id="UP000005239"/>
    </source>
</evidence>
<gene>
    <name evidence="1" type="primary">WBGene00276342</name>
</gene>
<dbReference type="PANTHER" id="PTHR22955:SF65">
    <property type="entry name" value="INTEGRASE CATALYTIC DOMAIN-CONTAINING PROTEIN"/>
    <property type="match status" value="1"/>
</dbReference>
<evidence type="ECO:0000313" key="1">
    <source>
        <dbReference type="EnsemblMetazoa" id="PPA37973.1"/>
    </source>
</evidence>
<reference evidence="2" key="1">
    <citation type="journal article" date="2008" name="Nat. Genet.">
        <title>The Pristionchus pacificus genome provides a unique perspective on nematode lifestyle and parasitism.</title>
        <authorList>
            <person name="Dieterich C."/>
            <person name="Clifton S.W."/>
            <person name="Schuster L.N."/>
            <person name="Chinwalla A."/>
            <person name="Delehaunty K."/>
            <person name="Dinkelacker I."/>
            <person name="Fulton L."/>
            <person name="Fulton R."/>
            <person name="Godfrey J."/>
            <person name="Minx P."/>
            <person name="Mitreva M."/>
            <person name="Roeseler W."/>
            <person name="Tian H."/>
            <person name="Witte H."/>
            <person name="Yang S.P."/>
            <person name="Wilson R.K."/>
            <person name="Sommer R.J."/>
        </authorList>
    </citation>
    <scope>NUCLEOTIDE SEQUENCE [LARGE SCALE GENOMIC DNA]</scope>
    <source>
        <strain evidence="2">PS312</strain>
    </source>
</reference>
<name>A0A2A6CHC1_PRIPA</name>
<dbReference type="EnsemblMetazoa" id="PPA37973.1">
    <property type="protein sequence ID" value="PPA37973.1"/>
    <property type="gene ID" value="WBGene00276342"/>
</dbReference>